<accession>A0A1F7X8H2</accession>
<sequence>MKVLIINLLLLALLIPVSSVKAQDNGVDKVIICHKAADHIQTIEISTSALDAHLAHGDTIGSCETPGVPEFGLIQGAVAMLSSGGAFYFLKKRFN</sequence>
<dbReference type="Proteomes" id="UP000177053">
    <property type="component" value="Unassembled WGS sequence"/>
</dbReference>
<evidence type="ECO:0000313" key="3">
    <source>
        <dbReference type="Proteomes" id="UP000177053"/>
    </source>
</evidence>
<protein>
    <recommendedName>
        <fullName evidence="4">Gram-positive cocci surface proteins LPxTG domain-containing protein</fullName>
    </recommendedName>
</protein>
<reference evidence="2 3" key="1">
    <citation type="journal article" date="2016" name="Nat. Commun.">
        <title>Thousands of microbial genomes shed light on interconnected biogeochemical processes in an aquifer system.</title>
        <authorList>
            <person name="Anantharaman K."/>
            <person name="Brown C.T."/>
            <person name="Hug L.A."/>
            <person name="Sharon I."/>
            <person name="Castelle C.J."/>
            <person name="Probst A.J."/>
            <person name="Thomas B.C."/>
            <person name="Singh A."/>
            <person name="Wilkins M.J."/>
            <person name="Karaoz U."/>
            <person name="Brodie E.L."/>
            <person name="Williams K.H."/>
            <person name="Hubbard S.S."/>
            <person name="Banfield J.F."/>
        </authorList>
    </citation>
    <scope>NUCLEOTIDE SEQUENCE [LARGE SCALE GENOMIC DNA]</scope>
</reference>
<evidence type="ECO:0008006" key="4">
    <source>
        <dbReference type="Google" id="ProtNLM"/>
    </source>
</evidence>
<feature type="chain" id="PRO_5009533725" description="Gram-positive cocci surface proteins LPxTG domain-containing protein" evidence="1">
    <location>
        <begin position="23"/>
        <end position="95"/>
    </location>
</feature>
<gene>
    <name evidence="2" type="ORF">A2Z22_05320</name>
</gene>
<proteinExistence type="predicted"/>
<organism evidence="2 3">
    <name type="scientific">Candidatus Woesebacteria bacterium RBG_16_34_12</name>
    <dbReference type="NCBI Taxonomy" id="1802480"/>
    <lineage>
        <taxon>Bacteria</taxon>
        <taxon>Candidatus Woeseibacteriota</taxon>
    </lineage>
</organism>
<keyword evidence="1" id="KW-0732">Signal</keyword>
<feature type="signal peptide" evidence="1">
    <location>
        <begin position="1"/>
        <end position="22"/>
    </location>
</feature>
<evidence type="ECO:0000256" key="1">
    <source>
        <dbReference type="SAM" id="SignalP"/>
    </source>
</evidence>
<evidence type="ECO:0000313" key="2">
    <source>
        <dbReference type="EMBL" id="OGM10698.1"/>
    </source>
</evidence>
<comment type="caution">
    <text evidence="2">The sequence shown here is derived from an EMBL/GenBank/DDBJ whole genome shotgun (WGS) entry which is preliminary data.</text>
</comment>
<name>A0A1F7X8H2_9BACT</name>
<dbReference type="AlphaFoldDB" id="A0A1F7X8H2"/>
<dbReference type="EMBL" id="MGFS01000032">
    <property type="protein sequence ID" value="OGM10698.1"/>
    <property type="molecule type" value="Genomic_DNA"/>
</dbReference>